<feature type="binding site" evidence="5">
    <location>
        <position position="202"/>
    </location>
    <ligand>
        <name>substrate</name>
    </ligand>
</feature>
<dbReference type="Gene3D" id="3.40.50.720">
    <property type="entry name" value="NAD(P)-binding Rossmann-like Domain"/>
    <property type="match status" value="1"/>
</dbReference>
<comment type="catalytic activity">
    <reaction evidence="5">
        <text>GDP-beta-L-fucose + NADP(+) = GDP-4-dehydro-alpha-D-rhamnose + NADPH + H(+)</text>
        <dbReference type="Rhea" id="RHEA:18885"/>
        <dbReference type="ChEBI" id="CHEBI:15378"/>
        <dbReference type="ChEBI" id="CHEBI:57273"/>
        <dbReference type="ChEBI" id="CHEBI:57783"/>
        <dbReference type="ChEBI" id="CHEBI:57964"/>
        <dbReference type="ChEBI" id="CHEBI:58349"/>
        <dbReference type="EC" id="1.1.1.271"/>
    </reaction>
</comment>
<feature type="site" description="Important for catalytic activity" evidence="5">
    <location>
        <position position="124"/>
    </location>
</feature>
<dbReference type="Proteomes" id="UP000255125">
    <property type="component" value="Unassembled WGS sequence"/>
</dbReference>
<proteinExistence type="inferred from homology"/>
<keyword evidence="3 5" id="KW-0560">Oxidoreductase</keyword>
<dbReference type="HAMAP" id="MF_00956">
    <property type="entry name" value="GDP_fucose_synth"/>
    <property type="match status" value="1"/>
</dbReference>
<dbReference type="RefSeq" id="WP_115284126.1">
    <property type="nucleotide sequence ID" value="NZ_UGUS01000002.1"/>
</dbReference>
<comment type="pathway">
    <text evidence="5">Nucleotide-sugar biosynthesis; GDP-L-fucose biosynthesis via de novo pathway; GDP-L-fucose from GDP-alpha-D-mannose: step 2/2.</text>
</comment>
<feature type="active site" description="Proton donor/acceptor" evidence="5">
    <location>
        <position position="151"/>
    </location>
</feature>
<dbReference type="GO" id="GO:0016853">
    <property type="term" value="F:isomerase activity"/>
    <property type="evidence" value="ECO:0007669"/>
    <property type="project" value="UniProtKB-KW"/>
</dbReference>
<feature type="domain" description="NAD-dependent epimerase/dehydratase" evidence="6">
    <location>
        <begin position="23"/>
        <end position="252"/>
    </location>
</feature>
<feature type="binding site" evidence="5">
    <location>
        <position position="194"/>
    </location>
    <ligand>
        <name>NADP(+)</name>
        <dbReference type="ChEBI" id="CHEBI:58349"/>
    </ligand>
</feature>
<comment type="caution">
    <text evidence="5">Lacks conserved residue(s) required for the propagation of feature annotation.</text>
</comment>
<dbReference type="PANTHER" id="PTHR43238">
    <property type="entry name" value="GDP-L-FUCOSE SYNTHASE"/>
    <property type="match status" value="1"/>
</dbReference>
<dbReference type="PANTHER" id="PTHR43238:SF1">
    <property type="entry name" value="GDP-L-FUCOSE SYNTHASE"/>
    <property type="match status" value="1"/>
</dbReference>
<comment type="function">
    <text evidence="5">Catalyzes the two-step NADP-dependent conversion of GDP-4-dehydro-6-deoxy-D-mannose to GDP-fucose, involving an epimerase and a reductase reaction.</text>
</comment>
<dbReference type="GO" id="GO:0042351">
    <property type="term" value="P:'de novo' GDP-L-fucose biosynthetic process"/>
    <property type="evidence" value="ECO:0007669"/>
    <property type="project" value="UniProtKB-UniRule"/>
</dbReference>
<evidence type="ECO:0000313" key="7">
    <source>
        <dbReference type="EMBL" id="SUD29979.1"/>
    </source>
</evidence>
<keyword evidence="5" id="KW-0511">Multifunctional enzyme</keyword>
<feature type="site" description="Important for catalytic activity" evidence="5">
    <location>
        <position position="122"/>
    </location>
</feature>
<name>A0A379IAY2_PSEFL</name>
<evidence type="ECO:0000256" key="1">
    <source>
        <dbReference type="ARBA" id="ARBA00005959"/>
    </source>
</evidence>
<evidence type="ECO:0000259" key="6">
    <source>
        <dbReference type="Pfam" id="PF01370"/>
    </source>
</evidence>
<dbReference type="CDD" id="cd05239">
    <property type="entry name" value="GDP_FS_SDR_e"/>
    <property type="match status" value="1"/>
</dbReference>
<keyword evidence="2 5" id="KW-0521">NADP</keyword>
<evidence type="ECO:0000313" key="8">
    <source>
        <dbReference type="Proteomes" id="UP000255125"/>
    </source>
</evidence>
<keyword evidence="4 5" id="KW-0413">Isomerase</keyword>
<gene>
    <name evidence="7" type="primary">fcl_2</name>
    <name evidence="5" type="synonym">fcl</name>
    <name evidence="7" type="ORF">NCTC10392_01881</name>
</gene>
<evidence type="ECO:0000256" key="3">
    <source>
        <dbReference type="ARBA" id="ARBA00023002"/>
    </source>
</evidence>
<feature type="binding site" evidence="5">
    <location>
        <begin position="178"/>
        <end position="181"/>
    </location>
    <ligand>
        <name>NADP(+)</name>
        <dbReference type="ChEBI" id="CHEBI:58349"/>
    </ligand>
</feature>
<feature type="binding site" evidence="5">
    <location>
        <position position="155"/>
    </location>
    <ligand>
        <name>NADP(+)</name>
        <dbReference type="ChEBI" id="CHEBI:58349"/>
    </ligand>
</feature>
<dbReference type="GO" id="GO:0070401">
    <property type="term" value="F:NADP+ binding"/>
    <property type="evidence" value="ECO:0007669"/>
    <property type="project" value="UniProtKB-UniRule"/>
</dbReference>
<evidence type="ECO:0000256" key="2">
    <source>
        <dbReference type="ARBA" id="ARBA00022857"/>
    </source>
</evidence>
<dbReference type="InterPro" id="IPR028614">
    <property type="entry name" value="GDP_fucose/colitose_synth"/>
</dbReference>
<feature type="binding site" evidence="5">
    <location>
        <begin position="26"/>
        <end position="32"/>
    </location>
    <ligand>
        <name>NADP(+)</name>
        <dbReference type="ChEBI" id="CHEBI:58349"/>
    </ligand>
</feature>
<dbReference type="InterPro" id="IPR001509">
    <property type="entry name" value="Epimerase_deHydtase"/>
</dbReference>
<reference evidence="7 8" key="1">
    <citation type="submission" date="2018-06" db="EMBL/GenBank/DDBJ databases">
        <authorList>
            <consortium name="Pathogen Informatics"/>
            <person name="Doyle S."/>
        </authorList>
    </citation>
    <scope>NUCLEOTIDE SEQUENCE [LARGE SCALE GENOMIC DNA]</scope>
    <source>
        <strain evidence="7 8">NCTC10392</strain>
    </source>
</reference>
<dbReference type="UniPathway" id="UPA00128">
    <property type="reaction ID" value="UER00191"/>
</dbReference>
<dbReference type="EMBL" id="UGUS01000002">
    <property type="protein sequence ID" value="SUD29979.1"/>
    <property type="molecule type" value="Genomic_DNA"/>
</dbReference>
<comment type="similarity">
    <text evidence="1 5">Belongs to the NAD(P)-dependent epimerase/dehydratase family. Fucose synthase subfamily.</text>
</comment>
<evidence type="ECO:0000256" key="5">
    <source>
        <dbReference type="HAMAP-Rule" id="MF_00956"/>
    </source>
</evidence>
<dbReference type="GO" id="GO:0050577">
    <property type="term" value="F:GDP-L-fucose synthase activity"/>
    <property type="evidence" value="ECO:0007669"/>
    <property type="project" value="UniProtKB-UniRule"/>
</dbReference>
<dbReference type="Gene3D" id="3.90.25.10">
    <property type="entry name" value="UDP-galactose 4-epimerase, domain 1"/>
    <property type="match status" value="1"/>
</dbReference>
<dbReference type="SUPFAM" id="SSF51735">
    <property type="entry name" value="NAD(P)-binding Rossmann-fold domains"/>
    <property type="match status" value="1"/>
</dbReference>
<evidence type="ECO:0000256" key="4">
    <source>
        <dbReference type="ARBA" id="ARBA00023235"/>
    </source>
</evidence>
<dbReference type="Pfam" id="PF01370">
    <property type="entry name" value="Epimerase"/>
    <property type="match status" value="1"/>
</dbReference>
<dbReference type="EC" id="1.1.1.271" evidence="5"/>
<accession>A0A379IAY2</accession>
<dbReference type="InterPro" id="IPR036291">
    <property type="entry name" value="NAD(P)-bd_dom_sf"/>
</dbReference>
<feature type="binding site" evidence="5">
    <location>
        <position position="224"/>
    </location>
    <ligand>
        <name>substrate</name>
    </ligand>
</feature>
<dbReference type="AlphaFoldDB" id="A0A379IAY2"/>
<protein>
    <recommendedName>
        <fullName evidence="5">GDP-L-fucose synthase</fullName>
        <ecNumber evidence="5">1.1.1.271</ecNumber>
    </recommendedName>
    <alternativeName>
        <fullName evidence="5">GDP-4-keto-6-deoxy-D-mannose-3,5-epimerase-4-reductase</fullName>
    </alternativeName>
</protein>
<organism evidence="7 8">
    <name type="scientific">Pseudomonas fluorescens</name>
    <dbReference type="NCBI Taxonomy" id="294"/>
    <lineage>
        <taxon>Bacteria</taxon>
        <taxon>Pseudomonadati</taxon>
        <taxon>Pseudomonadota</taxon>
        <taxon>Gammaproteobacteria</taxon>
        <taxon>Pseudomonadales</taxon>
        <taxon>Pseudomonadaceae</taxon>
        <taxon>Pseudomonas</taxon>
    </lineage>
</organism>
<dbReference type="OrthoDB" id="9811425at2"/>
<sequence length="333" mass="36503">MSATNVNTSVQGSTSRFAGKKVWITGHRGMLGSAVVRNFKGEDAQLLLTSRADLDLTNQAAVYDWMEKNRPDFIFHVGAKVGGIHANATLPASFIYDNLMIQTNVISGAHKFGTTKLLFVATNCTYPKNAEQPIAESALLTGPLEESIRAYAVSKIAGIEMCRAYRKQYGCDFVSIIPPNLYGPGDNYHSQHSHVVAGILRRTHEAKVLEKDEFVVWGDGTPRRELLHVDDLADAMKCVMLAPTTDDLYNIGCNHDIAIADLAAMIAKVVGYQGKIVYDTDKPNGTMRKLLDSSKVRALGWKPSINEKVGLESAYKDFLGLLESPTPDARIDL</sequence>
<feature type="binding site" evidence="5">
    <location>
        <position position="217"/>
    </location>
    <ligand>
        <name>substrate</name>
    </ligand>
</feature>